<accession>A0AAV2ML03</accession>
<evidence type="ECO:0000313" key="12">
    <source>
        <dbReference type="Proteomes" id="UP001497482"/>
    </source>
</evidence>
<keyword evidence="7" id="KW-0539">Nucleus</keyword>
<keyword evidence="2" id="KW-0217">Developmental protein</keyword>
<keyword evidence="12" id="KW-1185">Reference proteome</keyword>
<protein>
    <recommendedName>
        <fullName evidence="10">BHLH domain-containing protein</fullName>
    </recommendedName>
</protein>
<dbReference type="AlphaFoldDB" id="A0AAV2ML03"/>
<sequence>MRSATPETQAKRTSRRSKVAKPVVEKRRRERINHSLEKLRLLLLETSDDERLKNPKVEKAEILESVVHFLQGEIQIKKTGHFGKKFHFEEEVRQPDYEDGVRTCLRRVSGFIADSTDEERHLQSLRQSPIPAYASAPGHGSCPGSALFTFAHVSSPSPQLQSHYMFHTHAVHMHEARHCDLSSQKPNSDTVWRPWPQ</sequence>
<organism evidence="11 12">
    <name type="scientific">Knipowitschia caucasica</name>
    <name type="common">Caucasian dwarf goby</name>
    <name type="synonym">Pomatoschistus caucasicus</name>
    <dbReference type="NCBI Taxonomy" id="637954"/>
    <lineage>
        <taxon>Eukaryota</taxon>
        <taxon>Metazoa</taxon>
        <taxon>Chordata</taxon>
        <taxon>Craniata</taxon>
        <taxon>Vertebrata</taxon>
        <taxon>Euteleostomi</taxon>
        <taxon>Actinopterygii</taxon>
        <taxon>Neopterygii</taxon>
        <taxon>Teleostei</taxon>
        <taxon>Neoteleostei</taxon>
        <taxon>Acanthomorphata</taxon>
        <taxon>Gobiaria</taxon>
        <taxon>Gobiiformes</taxon>
        <taxon>Gobioidei</taxon>
        <taxon>Gobiidae</taxon>
        <taxon>Gobiinae</taxon>
        <taxon>Knipowitschia</taxon>
    </lineage>
</organism>
<evidence type="ECO:0000256" key="6">
    <source>
        <dbReference type="ARBA" id="ARBA00023163"/>
    </source>
</evidence>
<dbReference type="PANTHER" id="PTHR10985">
    <property type="entry name" value="BASIC HELIX-LOOP-HELIX TRANSCRIPTION FACTOR, HES-RELATED"/>
    <property type="match status" value="1"/>
</dbReference>
<gene>
    <name evidence="11" type="ORF">KC01_LOCUS40188</name>
</gene>
<evidence type="ECO:0000256" key="9">
    <source>
        <dbReference type="SAM" id="MobiDB-lite"/>
    </source>
</evidence>
<keyword evidence="4" id="KW-0805">Transcription regulation</keyword>
<keyword evidence="5" id="KW-0238">DNA-binding</keyword>
<evidence type="ECO:0000256" key="5">
    <source>
        <dbReference type="ARBA" id="ARBA00023125"/>
    </source>
</evidence>
<name>A0AAV2ML03_KNICA</name>
<dbReference type="Proteomes" id="UP001497482">
    <property type="component" value="Chromosome 8"/>
</dbReference>
<keyword evidence="6" id="KW-0804">Transcription</keyword>
<evidence type="ECO:0000256" key="8">
    <source>
        <dbReference type="ARBA" id="ARBA00023791"/>
    </source>
</evidence>
<feature type="region of interest" description="Disordered" evidence="9">
    <location>
        <begin position="178"/>
        <end position="197"/>
    </location>
</feature>
<reference evidence="11 12" key="1">
    <citation type="submission" date="2024-04" db="EMBL/GenBank/DDBJ databases">
        <authorList>
            <person name="Waldvogel A.-M."/>
            <person name="Schoenle A."/>
        </authorList>
    </citation>
    <scope>NUCLEOTIDE SEQUENCE [LARGE SCALE GENOMIC DNA]</scope>
</reference>
<evidence type="ECO:0000313" key="11">
    <source>
        <dbReference type="EMBL" id="CAL1614108.1"/>
    </source>
</evidence>
<dbReference type="GO" id="GO:0005634">
    <property type="term" value="C:nucleus"/>
    <property type="evidence" value="ECO:0007669"/>
    <property type="project" value="UniProtKB-SubCell"/>
</dbReference>
<dbReference type="GO" id="GO:0046983">
    <property type="term" value="F:protein dimerization activity"/>
    <property type="evidence" value="ECO:0007669"/>
    <property type="project" value="InterPro"/>
</dbReference>
<dbReference type="PROSITE" id="PS50888">
    <property type="entry name" value="BHLH"/>
    <property type="match status" value="1"/>
</dbReference>
<dbReference type="InterPro" id="IPR036638">
    <property type="entry name" value="HLH_DNA-bd_sf"/>
</dbReference>
<comment type="subcellular location">
    <subcellularLocation>
        <location evidence="1">Nucleus</location>
    </subcellularLocation>
</comment>
<dbReference type="InterPro" id="IPR050370">
    <property type="entry name" value="HES_HEY"/>
</dbReference>
<evidence type="ECO:0000256" key="4">
    <source>
        <dbReference type="ARBA" id="ARBA00023015"/>
    </source>
</evidence>
<evidence type="ECO:0000256" key="3">
    <source>
        <dbReference type="ARBA" id="ARBA00022491"/>
    </source>
</evidence>
<evidence type="ECO:0000256" key="1">
    <source>
        <dbReference type="ARBA" id="ARBA00004123"/>
    </source>
</evidence>
<feature type="domain" description="BHLH" evidence="10">
    <location>
        <begin position="16"/>
        <end position="73"/>
    </location>
</feature>
<dbReference type="Gene3D" id="4.10.280.10">
    <property type="entry name" value="Helix-loop-helix DNA-binding domain"/>
    <property type="match status" value="1"/>
</dbReference>
<dbReference type="SMART" id="SM00353">
    <property type="entry name" value="HLH"/>
    <property type="match status" value="1"/>
</dbReference>
<dbReference type="FunFam" id="4.10.280.10:FF:000063">
    <property type="entry name" value="transcription factor HES-7 isoform X1"/>
    <property type="match status" value="1"/>
</dbReference>
<feature type="compositionally biased region" description="Polar residues" evidence="9">
    <location>
        <begin position="181"/>
        <end position="190"/>
    </location>
</feature>
<comment type="subunit">
    <text evidence="8">Transcription repression requires formation of a complex with a corepressor protein of the Groucho/TLE family.</text>
</comment>
<evidence type="ECO:0000256" key="2">
    <source>
        <dbReference type="ARBA" id="ARBA00022473"/>
    </source>
</evidence>
<proteinExistence type="predicted"/>
<feature type="region of interest" description="Disordered" evidence="9">
    <location>
        <begin position="1"/>
        <end position="26"/>
    </location>
</feature>
<evidence type="ECO:0000256" key="7">
    <source>
        <dbReference type="ARBA" id="ARBA00023242"/>
    </source>
</evidence>
<keyword evidence="3" id="KW-0678">Repressor</keyword>
<dbReference type="EMBL" id="OZ035830">
    <property type="protein sequence ID" value="CAL1614108.1"/>
    <property type="molecule type" value="Genomic_DNA"/>
</dbReference>
<dbReference type="Pfam" id="PF00010">
    <property type="entry name" value="HLH"/>
    <property type="match status" value="1"/>
</dbReference>
<dbReference type="InterPro" id="IPR011598">
    <property type="entry name" value="bHLH_dom"/>
</dbReference>
<evidence type="ECO:0000259" key="10">
    <source>
        <dbReference type="PROSITE" id="PS50888"/>
    </source>
</evidence>
<dbReference type="GO" id="GO:0003677">
    <property type="term" value="F:DNA binding"/>
    <property type="evidence" value="ECO:0007669"/>
    <property type="project" value="UniProtKB-KW"/>
</dbReference>
<dbReference type="SUPFAM" id="SSF47459">
    <property type="entry name" value="HLH, helix-loop-helix DNA-binding domain"/>
    <property type="match status" value="1"/>
</dbReference>